<sequence length="174" mass="19522">MPEPAEIRTRRLLLRRPRPEDTDSFVEVHTRPETHVHSGFGRRTREQALQLLELIQRDWQETGVGYWSILTTGSGELIGFGGLRHADDEGAPILNLYFRFQPFAWGNGYATEMSAAALGWAQHNRPDIPVLVRTATRNAPAIGVANKLGLELVEERLHEGVPEVVFRSPHPGLS</sequence>
<feature type="domain" description="N-acetyltransferase" evidence="1">
    <location>
        <begin position="12"/>
        <end position="171"/>
    </location>
</feature>
<evidence type="ECO:0000259" key="1">
    <source>
        <dbReference type="PROSITE" id="PS51186"/>
    </source>
</evidence>
<reference evidence="3" key="1">
    <citation type="journal article" date="2019" name="Int. J. Syst. Evol. Microbiol.">
        <title>The Global Catalogue of Microorganisms (GCM) 10K type strain sequencing project: providing services to taxonomists for standard genome sequencing and annotation.</title>
        <authorList>
            <consortium name="The Broad Institute Genomics Platform"/>
            <consortium name="The Broad Institute Genome Sequencing Center for Infectious Disease"/>
            <person name="Wu L."/>
            <person name="Ma J."/>
        </authorList>
    </citation>
    <scope>NUCLEOTIDE SEQUENCE [LARGE SCALE GENOMIC DNA]</scope>
    <source>
        <strain evidence="3">WLHS5</strain>
    </source>
</reference>
<dbReference type="Proteomes" id="UP001596504">
    <property type="component" value="Unassembled WGS sequence"/>
</dbReference>
<dbReference type="GO" id="GO:0016746">
    <property type="term" value="F:acyltransferase activity"/>
    <property type="evidence" value="ECO:0007669"/>
    <property type="project" value="UniProtKB-KW"/>
</dbReference>
<dbReference type="PANTHER" id="PTHR43792:SF1">
    <property type="entry name" value="N-ACETYLTRANSFERASE DOMAIN-CONTAINING PROTEIN"/>
    <property type="match status" value="1"/>
</dbReference>
<dbReference type="InterPro" id="IPR016181">
    <property type="entry name" value="Acyl_CoA_acyltransferase"/>
</dbReference>
<dbReference type="PROSITE" id="PS51186">
    <property type="entry name" value="GNAT"/>
    <property type="match status" value="1"/>
</dbReference>
<dbReference type="InterPro" id="IPR051531">
    <property type="entry name" value="N-acetyltransferase"/>
</dbReference>
<keyword evidence="3" id="KW-1185">Reference proteome</keyword>
<keyword evidence="2" id="KW-0808">Transferase</keyword>
<protein>
    <submittedName>
        <fullName evidence="2">GNAT family N-acetyltransferase</fullName>
        <ecNumber evidence="2">2.3.-.-</ecNumber>
    </submittedName>
</protein>
<proteinExistence type="predicted"/>
<dbReference type="EC" id="2.3.-.-" evidence="2"/>
<dbReference type="InterPro" id="IPR000182">
    <property type="entry name" value="GNAT_dom"/>
</dbReference>
<gene>
    <name evidence="2" type="ORF">ACFQRI_05935</name>
</gene>
<evidence type="ECO:0000313" key="3">
    <source>
        <dbReference type="Proteomes" id="UP001596504"/>
    </source>
</evidence>
<keyword evidence="2" id="KW-0012">Acyltransferase</keyword>
<name>A0ABW2LH21_9PSEU</name>
<dbReference type="RefSeq" id="WP_380665275.1">
    <property type="nucleotide sequence ID" value="NZ_JBHTCJ010000002.1"/>
</dbReference>
<accession>A0ABW2LH21</accession>
<comment type="caution">
    <text evidence="2">The sequence shown here is derived from an EMBL/GenBank/DDBJ whole genome shotgun (WGS) entry which is preliminary data.</text>
</comment>
<dbReference type="EMBL" id="JBHTCJ010000002">
    <property type="protein sequence ID" value="MFC7340945.1"/>
    <property type="molecule type" value="Genomic_DNA"/>
</dbReference>
<dbReference type="Gene3D" id="3.40.630.30">
    <property type="match status" value="1"/>
</dbReference>
<dbReference type="PANTHER" id="PTHR43792">
    <property type="entry name" value="GNAT FAMILY, PUTATIVE (AFU_ORTHOLOGUE AFUA_3G00765)-RELATED-RELATED"/>
    <property type="match status" value="1"/>
</dbReference>
<dbReference type="SUPFAM" id="SSF55729">
    <property type="entry name" value="Acyl-CoA N-acyltransferases (Nat)"/>
    <property type="match status" value="1"/>
</dbReference>
<organism evidence="2 3">
    <name type="scientific">Saccharopolyspora griseoalba</name>
    <dbReference type="NCBI Taxonomy" id="1431848"/>
    <lineage>
        <taxon>Bacteria</taxon>
        <taxon>Bacillati</taxon>
        <taxon>Actinomycetota</taxon>
        <taxon>Actinomycetes</taxon>
        <taxon>Pseudonocardiales</taxon>
        <taxon>Pseudonocardiaceae</taxon>
        <taxon>Saccharopolyspora</taxon>
    </lineage>
</organism>
<evidence type="ECO:0000313" key="2">
    <source>
        <dbReference type="EMBL" id="MFC7340945.1"/>
    </source>
</evidence>
<dbReference type="Pfam" id="PF13302">
    <property type="entry name" value="Acetyltransf_3"/>
    <property type="match status" value="1"/>
</dbReference>